<evidence type="ECO:0000313" key="2">
    <source>
        <dbReference type="EMBL" id="BDZ76943.1"/>
    </source>
</evidence>
<name>A0ABN6YUQ7_9FIRM</name>
<proteinExistence type="predicted"/>
<dbReference type="Gene3D" id="1.10.10.10">
    <property type="entry name" value="Winged helix-like DNA-binding domain superfamily/Winged helix DNA-binding domain"/>
    <property type="match status" value="1"/>
</dbReference>
<evidence type="ECO:0000259" key="1">
    <source>
        <dbReference type="Pfam" id="PF01726"/>
    </source>
</evidence>
<dbReference type="RefSeq" id="WP_316266549.1">
    <property type="nucleotide sequence ID" value="NZ_AP027742.1"/>
</dbReference>
<keyword evidence="3" id="KW-1185">Reference proteome</keyword>
<organism evidence="2 3">
    <name type="scientific">Claveliimonas bilis</name>
    <dbReference type="NCBI Taxonomy" id="3028070"/>
    <lineage>
        <taxon>Bacteria</taxon>
        <taxon>Bacillati</taxon>
        <taxon>Bacillota</taxon>
        <taxon>Clostridia</taxon>
        <taxon>Lachnospirales</taxon>
        <taxon>Lachnospiraceae</taxon>
        <taxon>Claveliimonas</taxon>
    </lineage>
</organism>
<feature type="domain" description="LexA repressor DNA-binding" evidence="1">
    <location>
        <begin position="15"/>
        <end position="72"/>
    </location>
</feature>
<dbReference type="Pfam" id="PF01726">
    <property type="entry name" value="LexA_DNA_bind"/>
    <property type="match status" value="1"/>
</dbReference>
<dbReference type="InterPro" id="IPR036388">
    <property type="entry name" value="WH-like_DNA-bd_sf"/>
</dbReference>
<reference evidence="3" key="1">
    <citation type="journal article" date="2023" name="Int. J. Syst. Evol. Microbiol.">
        <title>Claveliimonas bilis gen. nov., sp. nov., deoxycholic acid-producing bacteria isolated from human faeces, and reclassification of Sellimonas monacensis Zenner et al. 2021 as Claveliimonas monacensis comb. nov.</title>
        <authorList>
            <person name="Hisatomi A."/>
            <person name="Kastawa N.W.E.P.G."/>
            <person name="Song I."/>
            <person name="Ohkuma M."/>
            <person name="Fukiya S."/>
            <person name="Sakamoto M."/>
        </authorList>
    </citation>
    <scope>NUCLEOTIDE SEQUENCE [LARGE SCALE GENOMIC DNA]</scope>
    <source>
        <strain evidence="3">12BBH14</strain>
    </source>
</reference>
<evidence type="ECO:0000313" key="3">
    <source>
        <dbReference type="Proteomes" id="UP001305815"/>
    </source>
</evidence>
<dbReference type="InterPro" id="IPR036390">
    <property type="entry name" value="WH_DNA-bd_sf"/>
</dbReference>
<dbReference type="InterPro" id="IPR006199">
    <property type="entry name" value="LexA_DNA-bd_dom"/>
</dbReference>
<dbReference type="Proteomes" id="UP001305815">
    <property type="component" value="Chromosome"/>
</dbReference>
<dbReference type="EMBL" id="AP027742">
    <property type="protein sequence ID" value="BDZ76943.1"/>
    <property type="molecule type" value="Genomic_DNA"/>
</dbReference>
<gene>
    <name evidence="2" type="ORF">Lac1_11260</name>
</gene>
<accession>A0ABN6YUQ7</accession>
<dbReference type="SUPFAM" id="SSF46785">
    <property type="entry name" value="Winged helix' DNA-binding domain"/>
    <property type="match status" value="1"/>
</dbReference>
<protein>
    <recommendedName>
        <fullName evidence="1">LexA repressor DNA-binding domain-containing protein</fullName>
    </recommendedName>
</protein>
<sequence length="83" mass="9243">MQKRVVNTSGVIKNEDILNMIIDFIQVHGYPPTVEEIGDIAGLKSKNSTWYHLKQMLSAGMLETDHPGCARAIRVPGYIFVKG</sequence>